<dbReference type="Proteomes" id="UP001362999">
    <property type="component" value="Unassembled WGS sequence"/>
</dbReference>
<name>A0AAW0AW25_9AGAR</name>
<sequence length="66" mass="7746">MPVQVKAEIIPLRLRHPVYFDLNTETMMFVSQVHAKTMSRRAKLFKYFPFNAETMPFSSQVDPMPV</sequence>
<evidence type="ECO:0000313" key="1">
    <source>
        <dbReference type="EMBL" id="KAK7017414.1"/>
    </source>
</evidence>
<comment type="caution">
    <text evidence="1">The sequence shown here is derived from an EMBL/GenBank/DDBJ whole genome shotgun (WGS) entry which is preliminary data.</text>
</comment>
<organism evidence="1 2">
    <name type="scientific">Favolaschia claudopus</name>
    <dbReference type="NCBI Taxonomy" id="2862362"/>
    <lineage>
        <taxon>Eukaryota</taxon>
        <taxon>Fungi</taxon>
        <taxon>Dikarya</taxon>
        <taxon>Basidiomycota</taxon>
        <taxon>Agaricomycotina</taxon>
        <taxon>Agaricomycetes</taxon>
        <taxon>Agaricomycetidae</taxon>
        <taxon>Agaricales</taxon>
        <taxon>Marasmiineae</taxon>
        <taxon>Mycenaceae</taxon>
        <taxon>Favolaschia</taxon>
    </lineage>
</organism>
<evidence type="ECO:0000313" key="2">
    <source>
        <dbReference type="Proteomes" id="UP001362999"/>
    </source>
</evidence>
<accession>A0AAW0AW25</accession>
<keyword evidence="2" id="KW-1185">Reference proteome</keyword>
<gene>
    <name evidence="1" type="ORF">R3P38DRAFT_3201943</name>
</gene>
<protein>
    <submittedName>
        <fullName evidence="1">Uncharacterized protein</fullName>
    </submittedName>
</protein>
<dbReference type="EMBL" id="JAWWNJ010000048">
    <property type="protein sequence ID" value="KAK7017414.1"/>
    <property type="molecule type" value="Genomic_DNA"/>
</dbReference>
<dbReference type="AlphaFoldDB" id="A0AAW0AW25"/>
<reference evidence="1 2" key="1">
    <citation type="journal article" date="2024" name="J Genomics">
        <title>Draft genome sequencing and assembly of Favolaschia claudopus CIRM-BRFM 2984 isolated from oak limbs.</title>
        <authorList>
            <person name="Navarro D."/>
            <person name="Drula E."/>
            <person name="Chaduli D."/>
            <person name="Cazenave R."/>
            <person name="Ahrendt S."/>
            <person name="Wang J."/>
            <person name="Lipzen A."/>
            <person name="Daum C."/>
            <person name="Barry K."/>
            <person name="Grigoriev I.V."/>
            <person name="Favel A."/>
            <person name="Rosso M.N."/>
            <person name="Martin F."/>
        </authorList>
    </citation>
    <scope>NUCLEOTIDE SEQUENCE [LARGE SCALE GENOMIC DNA]</scope>
    <source>
        <strain evidence="1 2">CIRM-BRFM 2984</strain>
    </source>
</reference>
<proteinExistence type="predicted"/>